<gene>
    <name evidence="11" type="ORF">N7U68_05920</name>
</gene>
<dbReference type="SUPFAM" id="SSF48452">
    <property type="entry name" value="TPR-like"/>
    <property type="match status" value="2"/>
</dbReference>
<dbReference type="Pfam" id="PF13432">
    <property type="entry name" value="TPR_16"/>
    <property type="match status" value="1"/>
</dbReference>
<evidence type="ECO:0000256" key="3">
    <source>
        <dbReference type="ARBA" id="ARBA00022490"/>
    </source>
</evidence>
<evidence type="ECO:0000313" key="12">
    <source>
        <dbReference type="Proteomes" id="UP001064087"/>
    </source>
</evidence>
<reference evidence="11" key="1">
    <citation type="submission" date="2022-10" db="EMBL/GenBank/DDBJ databases">
        <title>Roseovarius pelagicus sp. nov., isolated from Arctic seawater.</title>
        <authorList>
            <person name="Hong Y.W."/>
            <person name="Hwang C.Y."/>
        </authorList>
    </citation>
    <scope>NUCLEOTIDE SEQUENCE</scope>
    <source>
        <strain evidence="11">HL-MP18</strain>
    </source>
</reference>
<evidence type="ECO:0000256" key="9">
    <source>
        <dbReference type="ARBA" id="ARBA00023212"/>
    </source>
</evidence>
<accession>A0ABY6DDF8</accession>
<keyword evidence="12" id="KW-1185">Reference proteome</keyword>
<keyword evidence="6" id="KW-0802">TPR repeat</keyword>
<evidence type="ECO:0000256" key="4">
    <source>
        <dbReference type="ARBA" id="ARBA00022701"/>
    </source>
</evidence>
<evidence type="ECO:0000313" key="11">
    <source>
        <dbReference type="EMBL" id="UXX84187.1"/>
    </source>
</evidence>
<name>A0ABY6DDF8_9RHOB</name>
<dbReference type="Pfam" id="PF13374">
    <property type="entry name" value="TPR_10"/>
    <property type="match status" value="2"/>
</dbReference>
<evidence type="ECO:0000256" key="7">
    <source>
        <dbReference type="ARBA" id="ARBA00023054"/>
    </source>
</evidence>
<dbReference type="PANTHER" id="PTHR45783">
    <property type="entry name" value="KINESIN LIGHT CHAIN"/>
    <property type="match status" value="1"/>
</dbReference>
<sequence length="435" mass="47548">MLETLLGILSDYAIPLGAVAAGLAIVETVFAPFRKLFRKAETVELGQETREALNAPKAKDGPALTVAEFIRIRRELKAELEAELTGASQDEKQQLLARIAELESQIADPEPALAESRKRIAELEALLERSGNDIGGDRLNAARAALEKGDYSIADDLFAEIEARREMEVHEAARAAYGRGEIAEAEIRWADAATHYARAARLHPEFDSLYKAVHFSQLAGEYHQAERIAEDLVTLARQDANDAARSRALDLQATVLWRLGRNFEAEPISREALEIDRATIGEAHPAYATRLNNLAGVVQAQGRYAEAEGLYREALEVGRATIGEAHPDYATHLNNLAHVVQAQGRYAEAEGLYREALEVDRATIGEGHPAYATHLNNLALVVQAQGRTEEAKGLCREALKIVTATLDPDHPTTKTLQSNLDDLLKPQAPPPASDT</sequence>
<dbReference type="InterPro" id="IPR019734">
    <property type="entry name" value="TPR_rpt"/>
</dbReference>
<dbReference type="InterPro" id="IPR011990">
    <property type="entry name" value="TPR-like_helical_dom_sf"/>
</dbReference>
<evidence type="ECO:0000256" key="6">
    <source>
        <dbReference type="ARBA" id="ARBA00022803"/>
    </source>
</evidence>
<evidence type="ECO:0000256" key="5">
    <source>
        <dbReference type="ARBA" id="ARBA00022737"/>
    </source>
</evidence>
<dbReference type="Pfam" id="PF13424">
    <property type="entry name" value="TPR_12"/>
    <property type="match status" value="1"/>
</dbReference>
<dbReference type="PANTHER" id="PTHR45783:SF3">
    <property type="entry name" value="KINESIN LIGHT CHAIN"/>
    <property type="match status" value="1"/>
</dbReference>
<evidence type="ECO:0000256" key="8">
    <source>
        <dbReference type="ARBA" id="ARBA00023175"/>
    </source>
</evidence>
<proteinExistence type="inferred from homology"/>
<keyword evidence="5" id="KW-0677">Repeat</keyword>
<dbReference type="EMBL" id="CP106738">
    <property type="protein sequence ID" value="UXX84187.1"/>
    <property type="molecule type" value="Genomic_DNA"/>
</dbReference>
<keyword evidence="9" id="KW-0206">Cytoskeleton</keyword>
<comment type="similarity">
    <text evidence="2">Belongs to the kinesin light chain family.</text>
</comment>
<keyword evidence="4" id="KW-0493">Microtubule</keyword>
<evidence type="ECO:0000256" key="1">
    <source>
        <dbReference type="ARBA" id="ARBA00004245"/>
    </source>
</evidence>
<dbReference type="Proteomes" id="UP001064087">
    <property type="component" value="Chromosome"/>
</dbReference>
<protein>
    <submittedName>
        <fullName evidence="11">Tetratricopeptide repeat protein</fullName>
    </submittedName>
</protein>
<comment type="subcellular location">
    <subcellularLocation>
        <location evidence="1">Cytoplasm</location>
        <location evidence="1">Cytoskeleton</location>
    </subcellularLocation>
</comment>
<evidence type="ECO:0000256" key="10">
    <source>
        <dbReference type="SAM" id="Coils"/>
    </source>
</evidence>
<organism evidence="11 12">
    <name type="scientific">Roseovarius pelagicus</name>
    <dbReference type="NCBI Taxonomy" id="2980108"/>
    <lineage>
        <taxon>Bacteria</taxon>
        <taxon>Pseudomonadati</taxon>
        <taxon>Pseudomonadota</taxon>
        <taxon>Alphaproteobacteria</taxon>
        <taxon>Rhodobacterales</taxon>
        <taxon>Roseobacteraceae</taxon>
        <taxon>Roseovarius</taxon>
    </lineage>
</organism>
<evidence type="ECO:0000256" key="2">
    <source>
        <dbReference type="ARBA" id="ARBA00009622"/>
    </source>
</evidence>
<dbReference type="PRINTS" id="PR00381">
    <property type="entry name" value="KINESINLIGHT"/>
</dbReference>
<dbReference type="RefSeq" id="WP_263048551.1">
    <property type="nucleotide sequence ID" value="NZ_CP106738.1"/>
</dbReference>
<keyword evidence="3" id="KW-0963">Cytoplasm</keyword>
<keyword evidence="8" id="KW-0505">Motor protein</keyword>
<keyword evidence="7 10" id="KW-0175">Coiled coil</keyword>
<dbReference type="InterPro" id="IPR002151">
    <property type="entry name" value="Kinesin_light"/>
</dbReference>
<feature type="coiled-coil region" evidence="10">
    <location>
        <begin position="85"/>
        <end position="133"/>
    </location>
</feature>
<dbReference type="Gene3D" id="1.25.40.10">
    <property type="entry name" value="Tetratricopeptide repeat domain"/>
    <property type="match status" value="2"/>
</dbReference>
<dbReference type="SMART" id="SM00028">
    <property type="entry name" value="TPR"/>
    <property type="match status" value="5"/>
</dbReference>